<evidence type="ECO:0000313" key="8">
    <source>
        <dbReference type="EMBL" id="MFC0590229.1"/>
    </source>
</evidence>
<comment type="similarity">
    <text evidence="1">Belongs to the peptidase M20A family.</text>
</comment>
<evidence type="ECO:0000256" key="5">
    <source>
        <dbReference type="ARBA" id="ARBA00022833"/>
    </source>
</evidence>
<sequence>MRPAISLICAVAAVSGVPAAAKTPAIDLSRAEAQVLDLSKQLIAIRSVRGPDNRTPDALRAVATALTAAGWQGSEIEIVPVDDTAYLISTWAGSDLRLKPLVISGHLDVVEADPKDWTRNPFTPIVENGYLFGRGASDMKYDAALATSTLIALRQAGYKPRRTIVLQFSGDEETTMKTSRLIAERLKGAEMVINIDGGGGTFDEASGKPVYWTWQGAEKTYDDYQLEMTNPGGHSSAPRPDNAIVQLAQALERIGNYRFPAEQSPLTKAYFEKAAQFESNPALAAAMRAFATNPGDAAALETLRANPAYVGKVGTTCVPTMITGGHAQNALPQRATANINCRVFPGHSREEIRAQLEKIAAVPGLKVTAISGEDSISSPASPLRPDFIAAVNKALGKAWPNTPIFPSQASGASDSMWYRALGVPSYGASPVFSKDSDDFAHGLNERIALRNTRPALTYYASLFTDLAQ</sequence>
<feature type="domain" description="Peptidase M20 dimerisation" evidence="7">
    <location>
        <begin position="219"/>
        <end position="362"/>
    </location>
</feature>
<dbReference type="EMBL" id="JBHLTL010000006">
    <property type="protein sequence ID" value="MFC0590229.1"/>
    <property type="molecule type" value="Genomic_DNA"/>
</dbReference>
<dbReference type="Pfam" id="PF01546">
    <property type="entry name" value="Peptidase_M20"/>
    <property type="match status" value="1"/>
</dbReference>
<dbReference type="Gene3D" id="1.10.150.900">
    <property type="match status" value="1"/>
</dbReference>
<organism evidence="8 9">
    <name type="scientific">Novosphingobium aquiterrae</name>
    <dbReference type="NCBI Taxonomy" id="624388"/>
    <lineage>
        <taxon>Bacteria</taxon>
        <taxon>Pseudomonadati</taxon>
        <taxon>Pseudomonadota</taxon>
        <taxon>Alphaproteobacteria</taxon>
        <taxon>Sphingomonadales</taxon>
        <taxon>Sphingomonadaceae</taxon>
        <taxon>Novosphingobium</taxon>
    </lineage>
</organism>
<keyword evidence="6" id="KW-0732">Signal</keyword>
<dbReference type="Pfam" id="PF07687">
    <property type="entry name" value="M20_dimer"/>
    <property type="match status" value="1"/>
</dbReference>
<dbReference type="Gene3D" id="3.40.630.10">
    <property type="entry name" value="Zn peptidases"/>
    <property type="match status" value="1"/>
</dbReference>
<keyword evidence="2" id="KW-0645">Protease</keyword>
<feature type="chain" id="PRO_5046123180" evidence="6">
    <location>
        <begin position="22"/>
        <end position="468"/>
    </location>
</feature>
<evidence type="ECO:0000256" key="3">
    <source>
        <dbReference type="ARBA" id="ARBA00022723"/>
    </source>
</evidence>
<protein>
    <submittedName>
        <fullName evidence="8">M20/M25/M40 family metallo-hydrolase</fullName>
    </submittedName>
</protein>
<accession>A0ABV6PKZ2</accession>
<dbReference type="InterPro" id="IPR036264">
    <property type="entry name" value="Bact_exopeptidase_dim_dom"/>
</dbReference>
<evidence type="ECO:0000259" key="7">
    <source>
        <dbReference type="Pfam" id="PF07687"/>
    </source>
</evidence>
<name>A0ABV6PKZ2_9SPHN</name>
<dbReference type="RefSeq" id="WP_379481675.1">
    <property type="nucleotide sequence ID" value="NZ_JBHLTL010000006.1"/>
</dbReference>
<feature type="signal peptide" evidence="6">
    <location>
        <begin position="1"/>
        <end position="21"/>
    </location>
</feature>
<dbReference type="PANTHER" id="PTHR45962">
    <property type="entry name" value="N-FATTY-ACYL-AMINO ACID SYNTHASE/HYDROLASE PM20D1"/>
    <property type="match status" value="1"/>
</dbReference>
<dbReference type="Proteomes" id="UP001589943">
    <property type="component" value="Unassembled WGS sequence"/>
</dbReference>
<dbReference type="InterPro" id="IPR047177">
    <property type="entry name" value="Pept_M20A"/>
</dbReference>
<evidence type="ECO:0000256" key="1">
    <source>
        <dbReference type="ARBA" id="ARBA00006247"/>
    </source>
</evidence>
<keyword evidence="9" id="KW-1185">Reference proteome</keyword>
<keyword evidence="4" id="KW-0378">Hydrolase</keyword>
<comment type="caution">
    <text evidence="8">The sequence shown here is derived from an EMBL/GenBank/DDBJ whole genome shotgun (WGS) entry which is preliminary data.</text>
</comment>
<dbReference type="PANTHER" id="PTHR45962:SF1">
    <property type="entry name" value="N-FATTY-ACYL-AMINO ACID SYNTHASE_HYDROLASE PM20D1"/>
    <property type="match status" value="1"/>
</dbReference>
<evidence type="ECO:0000256" key="6">
    <source>
        <dbReference type="SAM" id="SignalP"/>
    </source>
</evidence>
<dbReference type="NCBIfam" id="NF006596">
    <property type="entry name" value="PRK09133.1"/>
    <property type="match status" value="1"/>
</dbReference>
<proteinExistence type="inferred from homology"/>
<keyword evidence="5" id="KW-0862">Zinc</keyword>
<dbReference type="SUPFAM" id="SSF53187">
    <property type="entry name" value="Zn-dependent exopeptidases"/>
    <property type="match status" value="1"/>
</dbReference>
<evidence type="ECO:0000256" key="4">
    <source>
        <dbReference type="ARBA" id="ARBA00022801"/>
    </source>
</evidence>
<dbReference type="Gene3D" id="3.30.70.360">
    <property type="match status" value="1"/>
</dbReference>
<evidence type="ECO:0000313" key="9">
    <source>
        <dbReference type="Proteomes" id="UP001589943"/>
    </source>
</evidence>
<dbReference type="InterPro" id="IPR002933">
    <property type="entry name" value="Peptidase_M20"/>
</dbReference>
<keyword evidence="3" id="KW-0479">Metal-binding</keyword>
<evidence type="ECO:0000256" key="2">
    <source>
        <dbReference type="ARBA" id="ARBA00022670"/>
    </source>
</evidence>
<gene>
    <name evidence="8" type="ORF">ACFFF7_12460</name>
</gene>
<reference evidence="8 9" key="1">
    <citation type="submission" date="2024-09" db="EMBL/GenBank/DDBJ databases">
        <authorList>
            <person name="Sun Q."/>
            <person name="Mori K."/>
        </authorList>
    </citation>
    <scope>NUCLEOTIDE SEQUENCE [LARGE SCALE GENOMIC DNA]</scope>
    <source>
        <strain evidence="8 9">NCAIM B.02537</strain>
    </source>
</reference>
<dbReference type="SUPFAM" id="SSF55031">
    <property type="entry name" value="Bacterial exopeptidase dimerisation domain"/>
    <property type="match status" value="1"/>
</dbReference>
<dbReference type="InterPro" id="IPR011650">
    <property type="entry name" value="Peptidase_M20_dimer"/>
</dbReference>